<dbReference type="AlphaFoldDB" id="A0A4Z0REC1"/>
<name>A0A4Z0REC1_9FIRM</name>
<proteinExistence type="predicted"/>
<protein>
    <recommendedName>
        <fullName evidence="4">DUF4230 domain-containing protein</fullName>
    </recommendedName>
</protein>
<accession>A0A4Z0REC1</accession>
<reference evidence="2 3" key="1">
    <citation type="submission" date="2019-03" db="EMBL/GenBank/DDBJ databases">
        <title>Draft Genome Sequence of Desulfosporosinus fructosivorans Strain 63.6F, Isolated from Marine Sediment in the Baltic Sea.</title>
        <authorList>
            <person name="Hausmann B."/>
            <person name="Vandieken V."/>
            <person name="Pjevac P."/>
            <person name="Schreck K."/>
            <person name="Herbold C.W."/>
            <person name="Loy A."/>
        </authorList>
    </citation>
    <scope>NUCLEOTIDE SEQUENCE [LARGE SCALE GENOMIC DNA]</scope>
    <source>
        <strain evidence="2 3">63.6F</strain>
    </source>
</reference>
<feature type="chain" id="PRO_5021283707" description="DUF4230 domain-containing protein" evidence="1">
    <location>
        <begin position="31"/>
        <end position="225"/>
    </location>
</feature>
<evidence type="ECO:0000256" key="1">
    <source>
        <dbReference type="SAM" id="SignalP"/>
    </source>
</evidence>
<organism evidence="2 3">
    <name type="scientific">Desulfosporosinus fructosivorans</name>
    <dbReference type="NCBI Taxonomy" id="2018669"/>
    <lineage>
        <taxon>Bacteria</taxon>
        <taxon>Bacillati</taxon>
        <taxon>Bacillota</taxon>
        <taxon>Clostridia</taxon>
        <taxon>Eubacteriales</taxon>
        <taxon>Desulfitobacteriaceae</taxon>
        <taxon>Desulfosporosinus</taxon>
    </lineage>
</organism>
<sequence>MNKLSKLIAASAFVMVVGLSISGASLQAKASDLVNGEVGLTIPKLVGVQHIMNHGEYLNSDVHQQKYLTYLVNEYLPESLGDWQAAFAERNKVAATMPKPDKVEAVSGVSYQIGHAEQIDITQDMDDAFAGPSKTIMIKLPDGTTLTEPGEGKFIKAVPMDQETQDKMEAEMTAAIQLKADFEQAVASNSASAFKEVLPRVLADYQKMTQQMAEFSEQLKSDTKE</sequence>
<gene>
    <name evidence="2" type="ORF">E4K67_02670</name>
</gene>
<dbReference type="Proteomes" id="UP000298460">
    <property type="component" value="Unassembled WGS sequence"/>
</dbReference>
<comment type="caution">
    <text evidence="2">The sequence shown here is derived from an EMBL/GenBank/DDBJ whole genome shotgun (WGS) entry which is preliminary data.</text>
</comment>
<evidence type="ECO:0000313" key="3">
    <source>
        <dbReference type="Proteomes" id="UP000298460"/>
    </source>
</evidence>
<evidence type="ECO:0000313" key="2">
    <source>
        <dbReference type="EMBL" id="TGE39906.1"/>
    </source>
</evidence>
<dbReference type="RefSeq" id="WP_135544842.1">
    <property type="nucleotide sequence ID" value="NZ_SPQQ01000001.1"/>
</dbReference>
<dbReference type="EMBL" id="SPQQ01000001">
    <property type="protein sequence ID" value="TGE39906.1"/>
    <property type="molecule type" value="Genomic_DNA"/>
</dbReference>
<dbReference type="OrthoDB" id="2654642at2"/>
<feature type="signal peptide" evidence="1">
    <location>
        <begin position="1"/>
        <end position="30"/>
    </location>
</feature>
<evidence type="ECO:0008006" key="4">
    <source>
        <dbReference type="Google" id="ProtNLM"/>
    </source>
</evidence>
<keyword evidence="3" id="KW-1185">Reference proteome</keyword>
<keyword evidence="1" id="KW-0732">Signal</keyword>